<dbReference type="GO" id="GO:0005506">
    <property type="term" value="F:iron ion binding"/>
    <property type="evidence" value="ECO:0007669"/>
    <property type="project" value="InterPro"/>
</dbReference>
<dbReference type="SUPFAM" id="SSF57802">
    <property type="entry name" value="Rubredoxin-like"/>
    <property type="match status" value="1"/>
</dbReference>
<organism evidence="13 14">
    <name type="scientific">Sphaerochaeta pleomorpha (strain ATCC BAA-1885 / DSM 22778 / Grapes)</name>
    <dbReference type="NCBI Taxonomy" id="158190"/>
    <lineage>
        <taxon>Bacteria</taxon>
        <taxon>Pseudomonadati</taxon>
        <taxon>Spirochaetota</taxon>
        <taxon>Spirochaetia</taxon>
        <taxon>Spirochaetales</taxon>
        <taxon>Sphaerochaetaceae</taxon>
        <taxon>Sphaerochaeta</taxon>
    </lineage>
</organism>
<sequence length="126" mass="14043">MKEQEFYICKHCGNIVAKVEDHGPAISCCGEEMMLIKANTVDAAKEKHVPVVKVEGNKVTVNVGSVDHPMTKEHHIGWIYLQTEHGGQRKNPVIDGKPHAVFMVEADKPLAVFAYCNLHGLWEVKL</sequence>
<evidence type="ECO:0000256" key="8">
    <source>
        <dbReference type="ARBA" id="ARBA00024690"/>
    </source>
</evidence>
<dbReference type="AlphaFoldDB" id="G8QYB2"/>
<evidence type="ECO:0000259" key="12">
    <source>
        <dbReference type="Pfam" id="PF06397"/>
    </source>
</evidence>
<dbReference type="EMBL" id="CP003155">
    <property type="protein sequence ID" value="AEV30759.1"/>
    <property type="molecule type" value="Genomic_DNA"/>
</dbReference>
<dbReference type="HOGENOM" id="CLU_118960_1_0_12"/>
<name>G8QYB2_SPHPG</name>
<feature type="domain" description="Desulfoferrodoxin N-terminal" evidence="12">
    <location>
        <begin position="3"/>
        <end position="36"/>
    </location>
</feature>
<keyword evidence="6" id="KW-0249">Electron transport</keyword>
<reference evidence="13 14" key="1">
    <citation type="submission" date="2011-11" db="EMBL/GenBank/DDBJ databases">
        <title>Complete sequence of Spirochaeta sp. grapes.</title>
        <authorList>
            <consortium name="US DOE Joint Genome Institute"/>
            <person name="Lucas S."/>
            <person name="Han J."/>
            <person name="Lapidus A."/>
            <person name="Cheng J.-F."/>
            <person name="Goodwin L."/>
            <person name="Pitluck S."/>
            <person name="Peters L."/>
            <person name="Ovchinnikova G."/>
            <person name="Munk A.C."/>
            <person name="Detter J.C."/>
            <person name="Han C."/>
            <person name="Tapia R."/>
            <person name="Land M."/>
            <person name="Hauser L."/>
            <person name="Kyrpides N."/>
            <person name="Ivanova N."/>
            <person name="Pagani I."/>
            <person name="Ritalahtilisa K."/>
            <person name="Loeffler F."/>
            <person name="Woyke T."/>
        </authorList>
    </citation>
    <scope>NUCLEOTIDE SEQUENCE [LARGE SCALE GENOMIC DNA]</scope>
    <source>
        <strain evidence="14">ATCC BAA-1885 / DSM 22778 / Grapes</strain>
    </source>
</reference>
<dbReference type="InterPro" id="IPR004462">
    <property type="entry name" value="Desulfoferrodoxin_N"/>
</dbReference>
<keyword evidence="5" id="KW-0479">Metal-binding</keyword>
<dbReference type="eggNOG" id="COG2033">
    <property type="taxonomic scope" value="Bacteria"/>
</dbReference>
<dbReference type="Gene3D" id="2.60.40.730">
    <property type="entry name" value="SOR catalytic domain"/>
    <property type="match status" value="1"/>
</dbReference>
<dbReference type="PANTHER" id="PTHR36541">
    <property type="entry name" value="SUPEROXIDE REDUCTASE-RELATED"/>
    <property type="match status" value="1"/>
</dbReference>
<evidence type="ECO:0000256" key="10">
    <source>
        <dbReference type="ARBA" id="ARBA00047448"/>
    </source>
</evidence>
<evidence type="ECO:0000256" key="9">
    <source>
        <dbReference type="ARBA" id="ARBA00031398"/>
    </source>
</evidence>
<comment type="function">
    <text evidence="8">Catalyzes the one-electron reduction of superoxide anion radical to hydrogen peroxide at a nonheme ferrous iron center. Plays a fundamental role in case of oxidative stress via its superoxide detoxification activity.</text>
</comment>
<evidence type="ECO:0000259" key="11">
    <source>
        <dbReference type="Pfam" id="PF01880"/>
    </source>
</evidence>
<dbReference type="STRING" id="158190.SpiGrapes_3009"/>
<dbReference type="Pfam" id="PF06397">
    <property type="entry name" value="Desulfoferrod_N"/>
    <property type="match status" value="1"/>
</dbReference>
<protein>
    <recommendedName>
        <fullName evidence="3">Desulfoferrodoxin</fullName>
        <ecNumber evidence="2">1.15.1.2</ecNumber>
    </recommendedName>
    <alternativeName>
        <fullName evidence="9">Superoxide reductase</fullName>
    </alternativeName>
</protein>
<dbReference type="PANTHER" id="PTHR36541:SF1">
    <property type="entry name" value="SUPEROXIDE REDUCTASE-RELATED"/>
    <property type="match status" value="1"/>
</dbReference>
<keyword evidence="7" id="KW-0408">Iron</keyword>
<dbReference type="NCBIfam" id="TIGR00332">
    <property type="entry name" value="neela_ferrous"/>
    <property type="match status" value="1"/>
</dbReference>
<evidence type="ECO:0000256" key="7">
    <source>
        <dbReference type="ARBA" id="ARBA00023004"/>
    </source>
</evidence>
<dbReference type="Gene3D" id="2.20.28.100">
    <property type="entry name" value="Desulphoferrodoxin, N-terminal domain"/>
    <property type="match status" value="1"/>
</dbReference>
<evidence type="ECO:0000256" key="1">
    <source>
        <dbReference type="ARBA" id="ARBA00005941"/>
    </source>
</evidence>
<dbReference type="GO" id="GO:0050605">
    <property type="term" value="F:superoxide reductase activity"/>
    <property type="evidence" value="ECO:0007669"/>
    <property type="project" value="UniProtKB-EC"/>
</dbReference>
<evidence type="ECO:0000256" key="3">
    <source>
        <dbReference type="ARBA" id="ARBA00014839"/>
    </source>
</evidence>
<dbReference type="EC" id="1.15.1.2" evidence="2"/>
<evidence type="ECO:0000256" key="4">
    <source>
        <dbReference type="ARBA" id="ARBA00022448"/>
    </source>
</evidence>
<dbReference type="InterPro" id="IPR038094">
    <property type="entry name" value="Desulfoferrodoxin_N_sf"/>
</dbReference>
<dbReference type="InterPro" id="IPR002742">
    <property type="entry name" value="Desulfoferrodoxin_Fe-bd_dom"/>
</dbReference>
<comment type="similarity">
    <text evidence="1">Belongs to the desulfoferrodoxin family.</text>
</comment>
<evidence type="ECO:0000313" key="13">
    <source>
        <dbReference type="EMBL" id="AEV30759.1"/>
    </source>
</evidence>
<dbReference type="RefSeq" id="WP_014271598.1">
    <property type="nucleotide sequence ID" value="NC_016633.1"/>
</dbReference>
<keyword evidence="14" id="KW-1185">Reference proteome</keyword>
<evidence type="ECO:0000313" key="14">
    <source>
        <dbReference type="Proteomes" id="UP000005632"/>
    </source>
</evidence>
<dbReference type="OrthoDB" id="9814936at2"/>
<comment type="catalytic activity">
    <reaction evidence="10">
        <text>reduced [rubredoxin] + superoxide + 2 H(+) = oxidized [rubredoxin] + H2O2</text>
        <dbReference type="Rhea" id="RHEA:21324"/>
        <dbReference type="Rhea" id="RHEA-COMP:10302"/>
        <dbReference type="Rhea" id="RHEA-COMP:10303"/>
        <dbReference type="ChEBI" id="CHEBI:15378"/>
        <dbReference type="ChEBI" id="CHEBI:16240"/>
        <dbReference type="ChEBI" id="CHEBI:18421"/>
        <dbReference type="ChEBI" id="CHEBI:29033"/>
        <dbReference type="ChEBI" id="CHEBI:29034"/>
        <dbReference type="EC" id="1.15.1.2"/>
    </reaction>
</comment>
<dbReference type="Proteomes" id="UP000005632">
    <property type="component" value="Chromosome"/>
</dbReference>
<dbReference type="KEGG" id="sgp:SpiGrapes_3009"/>
<dbReference type="Pfam" id="PF01880">
    <property type="entry name" value="Desulfoferrodox"/>
    <property type="match status" value="1"/>
</dbReference>
<keyword evidence="4" id="KW-0813">Transport</keyword>
<accession>G8QYB2</accession>
<dbReference type="InterPro" id="IPR051233">
    <property type="entry name" value="Desulfoferrodoxin_SOR"/>
</dbReference>
<evidence type="ECO:0000256" key="6">
    <source>
        <dbReference type="ARBA" id="ARBA00022982"/>
    </source>
</evidence>
<evidence type="ECO:0000256" key="2">
    <source>
        <dbReference type="ARBA" id="ARBA00012679"/>
    </source>
</evidence>
<dbReference type="InterPro" id="IPR036073">
    <property type="entry name" value="Desulfoferrodoxin_Fe-bd_dom_sf"/>
</dbReference>
<dbReference type="SUPFAM" id="SSF49367">
    <property type="entry name" value="Superoxide reductase-like"/>
    <property type="match status" value="1"/>
</dbReference>
<feature type="domain" description="Desulfoferrodoxin ferrous iron-binding" evidence="11">
    <location>
        <begin position="41"/>
        <end position="124"/>
    </location>
</feature>
<proteinExistence type="inferred from homology"/>
<evidence type="ECO:0000256" key="5">
    <source>
        <dbReference type="ARBA" id="ARBA00022723"/>
    </source>
</evidence>
<gene>
    <name evidence="13" type="ordered locus">SpiGrapes_3009</name>
</gene>